<dbReference type="EMBL" id="CP133613">
    <property type="protein sequence ID" value="WMV14339.1"/>
    <property type="molecule type" value="Genomic_DNA"/>
</dbReference>
<dbReference type="InterPro" id="IPR040256">
    <property type="entry name" value="At4g02000-like"/>
</dbReference>
<dbReference type="PANTHER" id="PTHR31286:SF179">
    <property type="entry name" value="RNASE H TYPE-1 DOMAIN-CONTAINING PROTEIN"/>
    <property type="match status" value="1"/>
</dbReference>
<dbReference type="AlphaFoldDB" id="A0AAF0Q059"/>
<dbReference type="Proteomes" id="UP001234989">
    <property type="component" value="Chromosome 2"/>
</dbReference>
<dbReference type="InterPro" id="IPR025558">
    <property type="entry name" value="DUF4283"/>
</dbReference>
<keyword evidence="3" id="KW-1185">Reference proteome</keyword>
<dbReference type="PANTHER" id="PTHR31286">
    <property type="entry name" value="GLYCINE-RICH CELL WALL STRUCTURAL PROTEIN 1.8-LIKE"/>
    <property type="match status" value="1"/>
</dbReference>
<evidence type="ECO:0000313" key="3">
    <source>
        <dbReference type="Proteomes" id="UP001234989"/>
    </source>
</evidence>
<proteinExistence type="predicted"/>
<sequence>INFYGELSITWKASEVRSLIIKENLQYAAIGKFSYGKPDVTELRMTILGQCGIKNECSIGVLDTRHIMILTIMEDYVHVLSISTFYVKANDSYWQMHILKWDPWFELDVETTIGVAWISFPYLPPNLFAKEAIFSIANAVGRPLMVDMETKNQTRPSCARIKLEVDLNAKLPQKSED</sequence>
<protein>
    <recommendedName>
        <fullName evidence="1">DUF4283 domain-containing protein</fullName>
    </recommendedName>
</protein>
<evidence type="ECO:0000313" key="2">
    <source>
        <dbReference type="EMBL" id="WMV14339.1"/>
    </source>
</evidence>
<feature type="non-terminal residue" evidence="2">
    <location>
        <position position="1"/>
    </location>
</feature>
<gene>
    <name evidence="2" type="ORF">MTR67_007724</name>
</gene>
<accession>A0AAF0Q059</accession>
<dbReference type="Pfam" id="PF14111">
    <property type="entry name" value="DUF4283"/>
    <property type="match status" value="1"/>
</dbReference>
<organism evidence="2 3">
    <name type="scientific">Solanum verrucosum</name>
    <dbReference type="NCBI Taxonomy" id="315347"/>
    <lineage>
        <taxon>Eukaryota</taxon>
        <taxon>Viridiplantae</taxon>
        <taxon>Streptophyta</taxon>
        <taxon>Embryophyta</taxon>
        <taxon>Tracheophyta</taxon>
        <taxon>Spermatophyta</taxon>
        <taxon>Magnoliopsida</taxon>
        <taxon>eudicotyledons</taxon>
        <taxon>Gunneridae</taxon>
        <taxon>Pentapetalae</taxon>
        <taxon>asterids</taxon>
        <taxon>lamiids</taxon>
        <taxon>Solanales</taxon>
        <taxon>Solanaceae</taxon>
        <taxon>Solanoideae</taxon>
        <taxon>Solaneae</taxon>
        <taxon>Solanum</taxon>
    </lineage>
</organism>
<feature type="domain" description="DUF4283" evidence="1">
    <location>
        <begin position="22"/>
        <end position="107"/>
    </location>
</feature>
<name>A0AAF0Q059_SOLVR</name>
<reference evidence="2" key="1">
    <citation type="submission" date="2023-08" db="EMBL/GenBank/DDBJ databases">
        <title>A de novo genome assembly of Solanum verrucosum Schlechtendal, a Mexican diploid species geographically isolated from the other diploid A-genome species in potato relatives.</title>
        <authorList>
            <person name="Hosaka K."/>
        </authorList>
    </citation>
    <scope>NUCLEOTIDE SEQUENCE</scope>
    <source>
        <tissue evidence="2">Young leaves</tissue>
    </source>
</reference>
<evidence type="ECO:0000259" key="1">
    <source>
        <dbReference type="Pfam" id="PF14111"/>
    </source>
</evidence>